<keyword evidence="2 6" id="KW-0645">Protease</keyword>
<dbReference type="SUPFAM" id="SSF50494">
    <property type="entry name" value="Trypsin-like serine proteases"/>
    <property type="match status" value="1"/>
</dbReference>
<gene>
    <name evidence="6" type="ORF">ACFSBT_04870</name>
</gene>
<feature type="region of interest" description="Disordered" evidence="4">
    <location>
        <begin position="24"/>
        <end position="50"/>
    </location>
</feature>
<keyword evidence="3 6" id="KW-0378">Hydrolase</keyword>
<dbReference type="Gene3D" id="2.30.42.10">
    <property type="match status" value="1"/>
</dbReference>
<evidence type="ECO:0000256" key="3">
    <source>
        <dbReference type="ARBA" id="ARBA00022801"/>
    </source>
</evidence>
<dbReference type="PROSITE" id="PS51257">
    <property type="entry name" value="PROKAR_LIPOPROTEIN"/>
    <property type="match status" value="1"/>
</dbReference>
<protein>
    <submittedName>
        <fullName evidence="6">S1C family serine protease</fullName>
        <ecNumber evidence="6">3.4.21.-</ecNumber>
    </submittedName>
</protein>
<dbReference type="PANTHER" id="PTHR43343">
    <property type="entry name" value="PEPTIDASE S12"/>
    <property type="match status" value="1"/>
</dbReference>
<feature type="domain" description="PDZ" evidence="5">
    <location>
        <begin position="266"/>
        <end position="370"/>
    </location>
</feature>
<dbReference type="Proteomes" id="UP001597187">
    <property type="component" value="Unassembled WGS sequence"/>
</dbReference>
<dbReference type="InterPro" id="IPR009003">
    <property type="entry name" value="Peptidase_S1_PA"/>
</dbReference>
<feature type="region of interest" description="Disordered" evidence="4">
    <location>
        <begin position="364"/>
        <end position="386"/>
    </location>
</feature>
<keyword evidence="7" id="KW-1185">Reference proteome</keyword>
<proteinExistence type="inferred from homology"/>
<dbReference type="Gene3D" id="2.40.10.10">
    <property type="entry name" value="Trypsin-like serine proteases"/>
    <property type="match status" value="2"/>
</dbReference>
<feature type="compositionally biased region" description="Low complexity" evidence="4">
    <location>
        <begin position="30"/>
        <end position="50"/>
    </location>
</feature>
<evidence type="ECO:0000259" key="5">
    <source>
        <dbReference type="Pfam" id="PF13180"/>
    </source>
</evidence>
<reference evidence="6 7" key="1">
    <citation type="journal article" date="2019" name="Int. J. Syst. Evol. Microbiol.">
        <title>The Global Catalogue of Microorganisms (GCM) 10K type strain sequencing project: providing services to taxonomists for standard genome sequencing and annotation.</title>
        <authorList>
            <consortium name="The Broad Institute Genomics Platform"/>
            <consortium name="The Broad Institute Genome Sequencing Center for Infectious Disease"/>
            <person name="Wu L."/>
            <person name="Ma J."/>
        </authorList>
    </citation>
    <scope>NUCLEOTIDE SEQUENCE [LARGE SCALE GENOMIC DNA]</scope>
    <source>
        <strain evidence="6 7">CGMCC 1.12563</strain>
    </source>
</reference>
<dbReference type="SUPFAM" id="SSF50156">
    <property type="entry name" value="PDZ domain-like"/>
    <property type="match status" value="1"/>
</dbReference>
<organism evidence="6 7">
    <name type="scientific">Halomarina rubra</name>
    <dbReference type="NCBI Taxonomy" id="2071873"/>
    <lineage>
        <taxon>Archaea</taxon>
        <taxon>Methanobacteriati</taxon>
        <taxon>Methanobacteriota</taxon>
        <taxon>Stenosarchaea group</taxon>
        <taxon>Halobacteria</taxon>
        <taxon>Halobacteriales</taxon>
        <taxon>Natronomonadaceae</taxon>
        <taxon>Halomarina</taxon>
    </lineage>
</organism>
<dbReference type="InterPro" id="IPR051201">
    <property type="entry name" value="Chloro_Bact_Ser_Proteases"/>
</dbReference>
<dbReference type="PANTHER" id="PTHR43343:SF3">
    <property type="entry name" value="PROTEASE DO-LIKE 8, CHLOROPLASTIC"/>
    <property type="match status" value="1"/>
</dbReference>
<accession>A0ABD6ATM2</accession>
<comment type="caution">
    <text evidence="6">The sequence shown here is derived from an EMBL/GenBank/DDBJ whole genome shotgun (WGS) entry which is preliminary data.</text>
</comment>
<dbReference type="InterPro" id="IPR036034">
    <property type="entry name" value="PDZ_sf"/>
</dbReference>
<comment type="similarity">
    <text evidence="1">Belongs to the peptidase S1C family.</text>
</comment>
<evidence type="ECO:0000313" key="6">
    <source>
        <dbReference type="EMBL" id="MFD1512613.1"/>
    </source>
</evidence>
<dbReference type="GO" id="GO:0008233">
    <property type="term" value="F:peptidase activity"/>
    <property type="evidence" value="ECO:0007669"/>
    <property type="project" value="UniProtKB-KW"/>
</dbReference>
<name>A0ABD6ATM2_9EURY</name>
<dbReference type="RefSeq" id="WP_250872583.1">
    <property type="nucleotide sequence ID" value="NZ_JALXFV010000002.1"/>
</dbReference>
<sequence>MSRLTRRGFLGVAGAAVLAGCNGGGDEGDPTTGGTSTTASSPTPSGTDGTATELAAQEATPAGEGSVYTQVYQQVEPSVAQIRVQTAQGTGQGSGFVVDTGGGTVVTNHHVVADAERVTLRFRDGEQLSAEVLGSDVYSDLAALRVDSLPEDAVPLAWLGRSPAIGREVVAIGNPYGLTGSVSAGIVSGVDRLIPSPGGVPIPNGIQTDAAVNPGNSGGPLVTLDGDVVGVVSSGGGDNIAFAVSALLAQQVIPELVETGAYQHAYLGVSLAPVTPLVARANDLDEARGLIVQQVVSGGPADGVLQGSSARTVDGSRVPVGGDVMVGFDGVEVNSIEGFASRLALETDPGDSVPVTVLRDGSRRTVDVTLGERPPPSTGSGIGTAP</sequence>
<dbReference type="GO" id="GO:0006508">
    <property type="term" value="P:proteolysis"/>
    <property type="evidence" value="ECO:0007669"/>
    <property type="project" value="UniProtKB-KW"/>
</dbReference>
<dbReference type="PROSITE" id="PS51318">
    <property type="entry name" value="TAT"/>
    <property type="match status" value="1"/>
</dbReference>
<evidence type="ECO:0000256" key="2">
    <source>
        <dbReference type="ARBA" id="ARBA00022670"/>
    </source>
</evidence>
<dbReference type="EMBL" id="JBHUDC010000002">
    <property type="protein sequence ID" value="MFD1512613.1"/>
    <property type="molecule type" value="Genomic_DNA"/>
</dbReference>
<dbReference type="InterPro" id="IPR043504">
    <property type="entry name" value="Peptidase_S1_PA_chymotrypsin"/>
</dbReference>
<dbReference type="InterPro" id="IPR001940">
    <property type="entry name" value="Peptidase_S1C"/>
</dbReference>
<dbReference type="Pfam" id="PF13180">
    <property type="entry name" value="PDZ_2"/>
    <property type="match status" value="1"/>
</dbReference>
<evidence type="ECO:0000256" key="1">
    <source>
        <dbReference type="ARBA" id="ARBA00010541"/>
    </source>
</evidence>
<dbReference type="AlphaFoldDB" id="A0ABD6ATM2"/>
<dbReference type="InterPro" id="IPR006311">
    <property type="entry name" value="TAT_signal"/>
</dbReference>
<dbReference type="InterPro" id="IPR001478">
    <property type="entry name" value="PDZ"/>
</dbReference>
<evidence type="ECO:0000256" key="4">
    <source>
        <dbReference type="SAM" id="MobiDB-lite"/>
    </source>
</evidence>
<dbReference type="EC" id="3.4.21.-" evidence="6"/>
<evidence type="ECO:0000313" key="7">
    <source>
        <dbReference type="Proteomes" id="UP001597187"/>
    </source>
</evidence>
<dbReference type="PRINTS" id="PR00834">
    <property type="entry name" value="PROTEASES2C"/>
</dbReference>
<dbReference type="Pfam" id="PF13365">
    <property type="entry name" value="Trypsin_2"/>
    <property type="match status" value="1"/>
</dbReference>